<reference evidence="1" key="1">
    <citation type="submission" date="2021-01" db="EMBL/GenBank/DDBJ databases">
        <title>Chromosome-level genome assembly of a human fungal pathogen reveals clustering of transcriptionally co-regulated genes.</title>
        <authorList>
            <person name="Voorhies M."/>
            <person name="Cohen S."/>
            <person name="Shea T.P."/>
            <person name="Petrus S."/>
            <person name="Munoz J.F."/>
            <person name="Poplawski S."/>
            <person name="Goldman W.E."/>
            <person name="Michael T."/>
            <person name="Cuomo C.A."/>
            <person name="Sil A."/>
            <person name="Beyhan S."/>
        </authorList>
    </citation>
    <scope>NUCLEOTIDE SEQUENCE</scope>
    <source>
        <strain evidence="1">WU24</strain>
    </source>
</reference>
<gene>
    <name evidence="1" type="ORF">I7I51_00107</name>
</gene>
<organism evidence="1 2">
    <name type="scientific">Ajellomyces capsulatus</name>
    <name type="common">Darling's disease fungus</name>
    <name type="synonym">Histoplasma capsulatum</name>
    <dbReference type="NCBI Taxonomy" id="5037"/>
    <lineage>
        <taxon>Eukaryota</taxon>
        <taxon>Fungi</taxon>
        <taxon>Dikarya</taxon>
        <taxon>Ascomycota</taxon>
        <taxon>Pezizomycotina</taxon>
        <taxon>Eurotiomycetes</taxon>
        <taxon>Eurotiomycetidae</taxon>
        <taxon>Onygenales</taxon>
        <taxon>Ajellomycetaceae</taxon>
        <taxon>Histoplasma</taxon>
    </lineage>
</organism>
<evidence type="ECO:0000313" key="2">
    <source>
        <dbReference type="Proteomes" id="UP000663671"/>
    </source>
</evidence>
<dbReference type="EMBL" id="CP069114">
    <property type="protein sequence ID" value="QSS63050.1"/>
    <property type="molecule type" value="Genomic_DNA"/>
</dbReference>
<dbReference type="Proteomes" id="UP000663671">
    <property type="component" value="Chromosome 1"/>
</dbReference>
<dbReference type="VEuPathDB" id="FungiDB:I7I51_00107"/>
<evidence type="ECO:0000313" key="1">
    <source>
        <dbReference type="EMBL" id="QSS63050.1"/>
    </source>
</evidence>
<protein>
    <submittedName>
        <fullName evidence="1">Uncharacterized protein</fullName>
    </submittedName>
</protein>
<sequence length="145" mass="16070">MQELNIVVGRVDNHIIARQYSAAKTKARPDLPIFKDFSRPVLRASIPYLQMDEHHWPDGLVDNKLVSARICPLGTARSGNPATSLGHQVHTYHTSLVVYLGNVPSCNREVHTYDVIVAPYQQGVLAVAAISTTLDRMQSSSLQPR</sequence>
<dbReference type="AlphaFoldDB" id="A0A8A1MCX2"/>
<name>A0A8A1MCX2_AJECA</name>
<proteinExistence type="predicted"/>
<accession>A0A8A1MCX2</accession>